<proteinExistence type="predicted"/>
<sequence length="86" mass="9965">MVPNTEVLRRAEMEGVEAMLMLNELRWLGHERRMGDDRIQNQLVCGQVKSGKRNSGDQKQRCQDINQFSNDRGFTSDLAYELANQH</sequence>
<comment type="caution">
    <text evidence="1">The sequence shown here is derived from an EMBL/GenBank/DDBJ whole genome shotgun (WGS) entry which is preliminary data.</text>
</comment>
<protein>
    <submittedName>
        <fullName evidence="1">Uncharacterized protein</fullName>
    </submittedName>
</protein>
<organism evidence="1 2">
    <name type="scientific">Paragonimus westermani</name>
    <dbReference type="NCBI Taxonomy" id="34504"/>
    <lineage>
        <taxon>Eukaryota</taxon>
        <taxon>Metazoa</taxon>
        <taxon>Spiralia</taxon>
        <taxon>Lophotrochozoa</taxon>
        <taxon>Platyhelminthes</taxon>
        <taxon>Trematoda</taxon>
        <taxon>Digenea</taxon>
        <taxon>Plagiorchiida</taxon>
        <taxon>Troglotremata</taxon>
        <taxon>Troglotrematidae</taxon>
        <taxon>Paragonimus</taxon>
    </lineage>
</organism>
<evidence type="ECO:0000313" key="2">
    <source>
        <dbReference type="Proteomes" id="UP000699462"/>
    </source>
</evidence>
<gene>
    <name evidence="1" type="ORF">P879_11082</name>
</gene>
<dbReference type="EMBL" id="JTDF01007958">
    <property type="protein sequence ID" value="KAF8564747.1"/>
    <property type="molecule type" value="Genomic_DNA"/>
</dbReference>
<accession>A0A8T0DDB8</accession>
<keyword evidence="2" id="KW-1185">Reference proteome</keyword>
<name>A0A8T0DDB8_9TREM</name>
<dbReference type="AlphaFoldDB" id="A0A8T0DDB8"/>
<dbReference type="Proteomes" id="UP000699462">
    <property type="component" value="Unassembled WGS sequence"/>
</dbReference>
<dbReference type="OrthoDB" id="425014at2759"/>
<evidence type="ECO:0000313" key="1">
    <source>
        <dbReference type="EMBL" id="KAF8564747.1"/>
    </source>
</evidence>
<reference evidence="1 2" key="1">
    <citation type="submission" date="2019-07" db="EMBL/GenBank/DDBJ databases">
        <title>Annotation for the trematode Paragonimus westermani.</title>
        <authorList>
            <person name="Choi Y.-J."/>
        </authorList>
    </citation>
    <scope>NUCLEOTIDE SEQUENCE [LARGE SCALE GENOMIC DNA]</scope>
    <source>
        <strain evidence="1">180907_Pwestermani</strain>
    </source>
</reference>